<dbReference type="Pfam" id="PF18962">
    <property type="entry name" value="Por_Secre_tail"/>
    <property type="match status" value="1"/>
</dbReference>
<feature type="signal peptide" evidence="2">
    <location>
        <begin position="1"/>
        <end position="18"/>
    </location>
</feature>
<sequence length="478" mass="51539">MKKTTLLLILFTAYFANAQQQEFHLDFEPGTPSGKVATWNNAFGGTSPVEIITNPDADGTNTSTTTKVLKTTLGEPLTAEFWAGIDNSESGEALGTWKIDMGVTSNLTLTMDINKNYVGTIGIKMATTSNGTTFEIGDQNVDNAVVDEWQTISFDLSGINPVGDLTNISDMIIFVDYTKTNGRVGQPSEYILYVDNIKWHAEKLTDPVVPTCDDGIQNGDETGVDCGGACDACPIPVTSLSIDFESATTFIGVDGASYTDMVTNDVTNGINSSANAGQISNCNSGPWSHIQMDITEGIDLSAADKGFSLMVKGPRATPILLKIQVGDDHAVNHEVGGNYTTPNQWQKITFDFTSFTTTDRSKIVIFFDITAGASGNSNDDIFLVDDLIFDAFSSLSSTRFEAAEFNFYPNPTSSSWKIKTKSQTIQSVNLFNVLGKKVLSLSPNSTEVEINASELNTGIYFTQIKTASGVNSIKLIKN</sequence>
<comment type="caution">
    <text evidence="4">The sequence shown here is derived from an EMBL/GenBank/DDBJ whole genome shotgun (WGS) entry which is preliminary data.</text>
</comment>
<dbReference type="EMBL" id="VRKQ01000010">
    <property type="protein sequence ID" value="TXG37001.1"/>
    <property type="molecule type" value="Genomic_DNA"/>
</dbReference>
<dbReference type="Proteomes" id="UP000321080">
    <property type="component" value="Unassembled WGS sequence"/>
</dbReference>
<dbReference type="NCBIfam" id="TIGR04183">
    <property type="entry name" value="Por_Secre_tail"/>
    <property type="match status" value="1"/>
</dbReference>
<gene>
    <name evidence="4" type="ORF">FUA22_10550</name>
</gene>
<dbReference type="RefSeq" id="WP_147768096.1">
    <property type="nucleotide sequence ID" value="NZ_VRKQ01000010.1"/>
</dbReference>
<evidence type="ECO:0000313" key="5">
    <source>
        <dbReference type="Proteomes" id="UP000321080"/>
    </source>
</evidence>
<dbReference type="OrthoDB" id="5381604at2"/>
<evidence type="ECO:0000256" key="2">
    <source>
        <dbReference type="SAM" id="SignalP"/>
    </source>
</evidence>
<keyword evidence="5" id="KW-1185">Reference proteome</keyword>
<feature type="domain" description="Secretion system C-terminal sorting" evidence="3">
    <location>
        <begin position="408"/>
        <end position="475"/>
    </location>
</feature>
<evidence type="ECO:0000256" key="1">
    <source>
        <dbReference type="ARBA" id="ARBA00022729"/>
    </source>
</evidence>
<reference evidence="4 5" key="1">
    <citation type="submission" date="2019-08" db="EMBL/GenBank/DDBJ databases">
        <title>Seonamhaeicola sediminis sp. nov., isolated from marine sediment.</title>
        <authorList>
            <person name="Cao W.R."/>
        </authorList>
    </citation>
    <scope>NUCLEOTIDE SEQUENCE [LARGE SCALE GENOMIC DNA]</scope>
    <source>
        <strain evidence="4 5">1505</strain>
    </source>
</reference>
<accession>A0A5C7GI64</accession>
<evidence type="ECO:0000313" key="4">
    <source>
        <dbReference type="EMBL" id="TXG37001.1"/>
    </source>
</evidence>
<organism evidence="4 5">
    <name type="scientific">Seonamhaeicola maritimus</name>
    <dbReference type="NCBI Taxonomy" id="2591822"/>
    <lineage>
        <taxon>Bacteria</taxon>
        <taxon>Pseudomonadati</taxon>
        <taxon>Bacteroidota</taxon>
        <taxon>Flavobacteriia</taxon>
        <taxon>Flavobacteriales</taxon>
        <taxon>Flavobacteriaceae</taxon>
    </lineage>
</organism>
<proteinExistence type="predicted"/>
<feature type="chain" id="PRO_5022800153" evidence="2">
    <location>
        <begin position="19"/>
        <end position="478"/>
    </location>
</feature>
<protein>
    <submittedName>
        <fullName evidence="4">T9SS type A sorting domain-containing protein</fullName>
    </submittedName>
</protein>
<evidence type="ECO:0000259" key="3">
    <source>
        <dbReference type="Pfam" id="PF18962"/>
    </source>
</evidence>
<keyword evidence="1 2" id="KW-0732">Signal</keyword>
<dbReference type="InterPro" id="IPR026444">
    <property type="entry name" value="Secre_tail"/>
</dbReference>
<dbReference type="AlphaFoldDB" id="A0A5C7GI64"/>
<name>A0A5C7GI64_9FLAO</name>